<gene>
    <name evidence="1" type="ORF">CC80DRAFT_489985</name>
</gene>
<name>A0A6A5U472_9PLEO</name>
<keyword evidence="2" id="KW-1185">Reference proteome</keyword>
<dbReference type="EMBL" id="ML976984">
    <property type="protein sequence ID" value="KAF1959943.1"/>
    <property type="molecule type" value="Genomic_DNA"/>
</dbReference>
<reference evidence="1" key="1">
    <citation type="journal article" date="2020" name="Stud. Mycol.">
        <title>101 Dothideomycetes genomes: a test case for predicting lifestyles and emergence of pathogens.</title>
        <authorList>
            <person name="Haridas S."/>
            <person name="Albert R."/>
            <person name="Binder M."/>
            <person name="Bloem J."/>
            <person name="Labutti K."/>
            <person name="Salamov A."/>
            <person name="Andreopoulos B."/>
            <person name="Baker S."/>
            <person name="Barry K."/>
            <person name="Bills G."/>
            <person name="Bluhm B."/>
            <person name="Cannon C."/>
            <person name="Castanera R."/>
            <person name="Culley D."/>
            <person name="Daum C."/>
            <person name="Ezra D."/>
            <person name="Gonzalez J."/>
            <person name="Henrissat B."/>
            <person name="Kuo A."/>
            <person name="Liang C."/>
            <person name="Lipzen A."/>
            <person name="Lutzoni F."/>
            <person name="Magnuson J."/>
            <person name="Mondo S."/>
            <person name="Nolan M."/>
            <person name="Ohm R."/>
            <person name="Pangilinan J."/>
            <person name="Park H.-J."/>
            <person name="Ramirez L."/>
            <person name="Alfaro M."/>
            <person name="Sun H."/>
            <person name="Tritt A."/>
            <person name="Yoshinaga Y."/>
            <person name="Zwiers L.-H."/>
            <person name="Turgeon B."/>
            <person name="Goodwin S."/>
            <person name="Spatafora J."/>
            <person name="Crous P."/>
            <person name="Grigoriev I."/>
        </authorList>
    </citation>
    <scope>NUCLEOTIDE SEQUENCE</scope>
    <source>
        <strain evidence="1">CBS 675.92</strain>
    </source>
</reference>
<dbReference type="Proteomes" id="UP000800035">
    <property type="component" value="Unassembled WGS sequence"/>
</dbReference>
<sequence length="55" mass="6379">MLITSSTVHFRVLETAFTLNPYFIKLDCILSHFGTLIVYSYEKNIINQLLKMLSP</sequence>
<dbReference type="AlphaFoldDB" id="A0A6A5U472"/>
<proteinExistence type="predicted"/>
<evidence type="ECO:0000313" key="2">
    <source>
        <dbReference type="Proteomes" id="UP000800035"/>
    </source>
</evidence>
<organism evidence="1 2">
    <name type="scientific">Byssothecium circinans</name>
    <dbReference type="NCBI Taxonomy" id="147558"/>
    <lineage>
        <taxon>Eukaryota</taxon>
        <taxon>Fungi</taxon>
        <taxon>Dikarya</taxon>
        <taxon>Ascomycota</taxon>
        <taxon>Pezizomycotina</taxon>
        <taxon>Dothideomycetes</taxon>
        <taxon>Pleosporomycetidae</taxon>
        <taxon>Pleosporales</taxon>
        <taxon>Massarineae</taxon>
        <taxon>Massarinaceae</taxon>
        <taxon>Byssothecium</taxon>
    </lineage>
</organism>
<accession>A0A6A5U472</accession>
<evidence type="ECO:0000313" key="1">
    <source>
        <dbReference type="EMBL" id="KAF1959943.1"/>
    </source>
</evidence>
<protein>
    <submittedName>
        <fullName evidence="1">Uncharacterized protein</fullName>
    </submittedName>
</protein>